<dbReference type="Proteomes" id="UP001165289">
    <property type="component" value="Unassembled WGS sequence"/>
</dbReference>
<keyword evidence="5" id="KW-0539">Nucleus</keyword>
<evidence type="ECO:0000256" key="5">
    <source>
        <dbReference type="ARBA" id="ARBA00023242"/>
    </source>
</evidence>
<dbReference type="PANTHER" id="PTHR48068">
    <property type="entry name" value="TAF9 RNA POLYMERASE II, TATA BOX-BINDING PROTEIN (TBP)-ASSOCIATED FACTOR"/>
    <property type="match status" value="1"/>
</dbReference>
<comment type="caution">
    <text evidence="6">The sequence shown here is derived from an EMBL/GenBank/DDBJ whole genome shotgun (WGS) entry which is preliminary data.</text>
</comment>
<reference evidence="6 7" key="1">
    <citation type="journal article" date="2023" name="BMC Biol.">
        <title>The compact genome of the sponge Oopsacas minuta (Hexactinellida) is lacking key metazoan core genes.</title>
        <authorList>
            <person name="Santini S."/>
            <person name="Schenkelaars Q."/>
            <person name="Jourda C."/>
            <person name="Duchesne M."/>
            <person name="Belahbib H."/>
            <person name="Rocher C."/>
            <person name="Selva M."/>
            <person name="Riesgo A."/>
            <person name="Vervoort M."/>
            <person name="Leys S.P."/>
            <person name="Kodjabachian L."/>
            <person name="Le Bivic A."/>
            <person name="Borchiellini C."/>
            <person name="Claverie J.M."/>
            <person name="Renard E."/>
        </authorList>
    </citation>
    <scope>NUCLEOTIDE SEQUENCE [LARGE SCALE GENOMIC DNA]</scope>
    <source>
        <strain evidence="6">SPO-2</strain>
    </source>
</reference>
<dbReference type="PANTHER" id="PTHR48068:SF4">
    <property type="entry name" value="TATA-BOX BINDING PROTEIN ASSOCIATED FACTOR 9"/>
    <property type="match status" value="1"/>
</dbReference>
<dbReference type="Gene3D" id="1.10.20.10">
    <property type="entry name" value="Histone, subunit A"/>
    <property type="match status" value="1"/>
</dbReference>
<dbReference type="InterPro" id="IPR003162">
    <property type="entry name" value="TFIID-31"/>
</dbReference>
<evidence type="ECO:0000313" key="6">
    <source>
        <dbReference type="EMBL" id="KAI6658530.1"/>
    </source>
</evidence>
<dbReference type="EMBL" id="JAKMXF010000088">
    <property type="protein sequence ID" value="KAI6658530.1"/>
    <property type="molecule type" value="Genomic_DNA"/>
</dbReference>
<keyword evidence="7" id="KW-1185">Reference proteome</keyword>
<dbReference type="GO" id="GO:0003713">
    <property type="term" value="F:transcription coactivator activity"/>
    <property type="evidence" value="ECO:0007669"/>
    <property type="project" value="TreeGrafter"/>
</dbReference>
<accession>A0AAV7KCC0</accession>
<dbReference type="AlphaFoldDB" id="A0AAV7KCC0"/>
<evidence type="ECO:0000256" key="2">
    <source>
        <dbReference type="ARBA" id="ARBA00007646"/>
    </source>
</evidence>
<organism evidence="6 7">
    <name type="scientific">Oopsacas minuta</name>
    <dbReference type="NCBI Taxonomy" id="111878"/>
    <lineage>
        <taxon>Eukaryota</taxon>
        <taxon>Metazoa</taxon>
        <taxon>Porifera</taxon>
        <taxon>Hexactinellida</taxon>
        <taxon>Hexasterophora</taxon>
        <taxon>Lyssacinosida</taxon>
        <taxon>Leucopsacidae</taxon>
        <taxon>Oopsacas</taxon>
    </lineage>
</organism>
<dbReference type="InterPro" id="IPR051431">
    <property type="entry name" value="TFIID_subunit_9"/>
</dbReference>
<protein>
    <submittedName>
        <fullName evidence="6">Transcription initiation factor TFIID subunit 9B-like</fullName>
    </submittedName>
</protein>
<dbReference type="GO" id="GO:0016251">
    <property type="term" value="F:RNA polymerase II general transcription initiation factor activity"/>
    <property type="evidence" value="ECO:0007669"/>
    <property type="project" value="TreeGrafter"/>
</dbReference>
<dbReference type="CDD" id="cd07979">
    <property type="entry name" value="HFD_TAF9"/>
    <property type="match status" value="1"/>
</dbReference>
<proteinExistence type="inferred from homology"/>
<evidence type="ECO:0000256" key="1">
    <source>
        <dbReference type="ARBA" id="ARBA00004123"/>
    </source>
</evidence>
<keyword evidence="4" id="KW-0804">Transcription</keyword>
<evidence type="ECO:0000313" key="7">
    <source>
        <dbReference type="Proteomes" id="UP001165289"/>
    </source>
</evidence>
<evidence type="ECO:0000256" key="3">
    <source>
        <dbReference type="ARBA" id="ARBA00023015"/>
    </source>
</evidence>
<comment type="similarity">
    <text evidence="2">Belongs to the TAF9 family.</text>
</comment>
<dbReference type="SUPFAM" id="SSF47113">
    <property type="entry name" value="Histone-fold"/>
    <property type="match status" value="1"/>
</dbReference>
<sequence length="190" mass="22012">MSSNSHEPRDMSVMRSILKEMGVTDYEPAVLHQLMEFTYKYITGVLEDAKVYSEHASKDEIDLRDVKLALEMRLNHCYTLPPPREFLLEIARDKNSTPMPLINERFGIRLPPDRFCLTATNLQLVKKDRPAQKELPNKEIKIPQSMPTLDTITQSAVINEPTHSFAPFESTQNMSMKALKRKHDEDYDEF</sequence>
<comment type="subcellular location">
    <subcellularLocation>
        <location evidence="1">Nucleus</location>
    </subcellularLocation>
</comment>
<dbReference type="GO" id="GO:0000124">
    <property type="term" value="C:SAGA complex"/>
    <property type="evidence" value="ECO:0007669"/>
    <property type="project" value="TreeGrafter"/>
</dbReference>
<dbReference type="Pfam" id="PF02291">
    <property type="entry name" value="TFIID-31kDa"/>
    <property type="match status" value="1"/>
</dbReference>
<dbReference type="FunFam" id="1.10.20.10:FF:000018">
    <property type="entry name" value="Transcription initiation factor TFIID subunit 9"/>
    <property type="match status" value="1"/>
</dbReference>
<gene>
    <name evidence="6" type="ORF">LOD99_15330</name>
</gene>
<dbReference type="InterPro" id="IPR009072">
    <property type="entry name" value="Histone-fold"/>
</dbReference>
<keyword evidence="3" id="KW-0805">Transcription regulation</keyword>
<name>A0AAV7KCC0_9METZ</name>
<evidence type="ECO:0000256" key="4">
    <source>
        <dbReference type="ARBA" id="ARBA00023163"/>
    </source>
</evidence>
<dbReference type="GO" id="GO:0051123">
    <property type="term" value="P:RNA polymerase II preinitiation complex assembly"/>
    <property type="evidence" value="ECO:0007669"/>
    <property type="project" value="TreeGrafter"/>
</dbReference>
<dbReference type="GO" id="GO:0046982">
    <property type="term" value="F:protein heterodimerization activity"/>
    <property type="evidence" value="ECO:0007669"/>
    <property type="project" value="InterPro"/>
</dbReference>
<dbReference type="GO" id="GO:0005669">
    <property type="term" value="C:transcription factor TFIID complex"/>
    <property type="evidence" value="ECO:0007669"/>
    <property type="project" value="TreeGrafter"/>
</dbReference>